<evidence type="ECO:0000259" key="4">
    <source>
        <dbReference type="Pfam" id="PF00656"/>
    </source>
</evidence>
<feature type="repeat" description="WD" evidence="3">
    <location>
        <begin position="854"/>
        <end position="888"/>
    </location>
</feature>
<reference evidence="6" key="1">
    <citation type="journal article" date="2015" name="ISME J.">
        <title>Draft Genome Sequence of Streptomyces incarnatus NRRL8089, which Produces the Nucleoside Antibiotic Sinefungin.</title>
        <authorList>
            <person name="Oshima K."/>
            <person name="Hattori M."/>
            <person name="Shimizu H."/>
            <person name="Fukuda K."/>
            <person name="Nemoto M."/>
            <person name="Inagaki K."/>
            <person name="Tamura T."/>
        </authorList>
    </citation>
    <scope>NUCLEOTIDE SEQUENCE</scope>
    <source>
        <strain evidence="6">FACHB-1375</strain>
    </source>
</reference>
<keyword evidence="2" id="KW-0677">Repeat</keyword>
<dbReference type="GO" id="GO:0006508">
    <property type="term" value="P:proteolysis"/>
    <property type="evidence" value="ECO:0007669"/>
    <property type="project" value="InterPro"/>
</dbReference>
<feature type="repeat" description="WD" evidence="3">
    <location>
        <begin position="1144"/>
        <end position="1178"/>
    </location>
</feature>
<dbReference type="SUPFAM" id="SSF52540">
    <property type="entry name" value="P-loop containing nucleoside triphosphate hydrolases"/>
    <property type="match status" value="1"/>
</dbReference>
<dbReference type="InterPro" id="IPR011600">
    <property type="entry name" value="Pept_C14_caspase"/>
</dbReference>
<name>A0A926VI08_9CYAN</name>
<feature type="repeat" description="WD" evidence="3">
    <location>
        <begin position="1274"/>
        <end position="1306"/>
    </location>
</feature>
<feature type="repeat" description="WD" evidence="3">
    <location>
        <begin position="1102"/>
        <end position="1136"/>
    </location>
</feature>
<dbReference type="InterPro" id="IPR019775">
    <property type="entry name" value="WD40_repeat_CS"/>
</dbReference>
<accession>A0A926VI08</accession>
<dbReference type="InterPro" id="IPR001680">
    <property type="entry name" value="WD40_rpt"/>
</dbReference>
<dbReference type="GO" id="GO:0004197">
    <property type="term" value="F:cysteine-type endopeptidase activity"/>
    <property type="evidence" value="ECO:0007669"/>
    <property type="project" value="InterPro"/>
</dbReference>
<dbReference type="CDD" id="cd00267">
    <property type="entry name" value="ABC_ATPase"/>
    <property type="match status" value="1"/>
</dbReference>
<dbReference type="PROSITE" id="PS00678">
    <property type="entry name" value="WD_REPEATS_1"/>
    <property type="match status" value="9"/>
</dbReference>
<evidence type="ECO:0000256" key="2">
    <source>
        <dbReference type="ARBA" id="ARBA00022737"/>
    </source>
</evidence>
<feature type="domain" description="Peptidase C14 caspase" evidence="4">
    <location>
        <begin position="4"/>
        <end position="242"/>
    </location>
</feature>
<dbReference type="InterPro" id="IPR015943">
    <property type="entry name" value="WD40/YVTN_repeat-like_dom_sf"/>
</dbReference>
<dbReference type="Proteomes" id="UP000641646">
    <property type="component" value="Unassembled WGS sequence"/>
</dbReference>
<organism evidence="6 7">
    <name type="scientific">Aerosakkonema funiforme FACHB-1375</name>
    <dbReference type="NCBI Taxonomy" id="2949571"/>
    <lineage>
        <taxon>Bacteria</taxon>
        <taxon>Bacillati</taxon>
        <taxon>Cyanobacteriota</taxon>
        <taxon>Cyanophyceae</taxon>
        <taxon>Oscillatoriophycideae</taxon>
        <taxon>Aerosakkonematales</taxon>
        <taxon>Aerosakkonemataceae</taxon>
        <taxon>Aerosakkonema</taxon>
    </lineage>
</organism>
<dbReference type="InterPro" id="IPR049052">
    <property type="entry name" value="nSTAND1"/>
</dbReference>
<dbReference type="Gene3D" id="2.130.10.10">
    <property type="entry name" value="YVTN repeat-like/Quinoprotein amine dehydrogenase"/>
    <property type="match status" value="4"/>
</dbReference>
<comment type="caution">
    <text evidence="6">The sequence shown here is derived from an EMBL/GenBank/DDBJ whole genome shotgun (WGS) entry which is preliminary data.</text>
</comment>
<evidence type="ECO:0000256" key="1">
    <source>
        <dbReference type="ARBA" id="ARBA00022574"/>
    </source>
</evidence>
<dbReference type="EMBL" id="JACJPW010000077">
    <property type="protein sequence ID" value="MBD2184276.1"/>
    <property type="molecule type" value="Genomic_DNA"/>
</dbReference>
<dbReference type="PANTHER" id="PTHR22847:SF637">
    <property type="entry name" value="WD REPEAT DOMAIN 5B"/>
    <property type="match status" value="1"/>
</dbReference>
<dbReference type="Gene3D" id="3.40.50.1460">
    <property type="match status" value="1"/>
</dbReference>
<dbReference type="InterPro" id="IPR027417">
    <property type="entry name" value="P-loop_NTPase"/>
</dbReference>
<keyword evidence="7" id="KW-1185">Reference proteome</keyword>
<feature type="repeat" description="WD" evidence="3">
    <location>
        <begin position="938"/>
        <end position="972"/>
    </location>
</feature>
<feature type="domain" description="Novel STAND NTPase 1" evidence="5">
    <location>
        <begin position="268"/>
        <end position="716"/>
    </location>
</feature>
<dbReference type="Pfam" id="PF00656">
    <property type="entry name" value="Peptidase_C14"/>
    <property type="match status" value="1"/>
</dbReference>
<dbReference type="PRINTS" id="PR00320">
    <property type="entry name" value="GPROTEINBRPT"/>
</dbReference>
<feature type="repeat" description="WD" evidence="3">
    <location>
        <begin position="1228"/>
        <end position="1262"/>
    </location>
</feature>
<feature type="repeat" description="WD" evidence="3">
    <location>
        <begin position="1186"/>
        <end position="1220"/>
    </location>
</feature>
<evidence type="ECO:0000313" key="7">
    <source>
        <dbReference type="Proteomes" id="UP000641646"/>
    </source>
</evidence>
<keyword evidence="1 3" id="KW-0853">WD repeat</keyword>
<feature type="repeat" description="WD" evidence="3">
    <location>
        <begin position="980"/>
        <end position="1014"/>
    </location>
</feature>
<dbReference type="PROSITE" id="PS50294">
    <property type="entry name" value="WD_REPEATS_REGION"/>
    <property type="match status" value="11"/>
</dbReference>
<dbReference type="InterPro" id="IPR036322">
    <property type="entry name" value="WD40_repeat_dom_sf"/>
</dbReference>
<dbReference type="PROSITE" id="PS50082">
    <property type="entry name" value="WD_REPEATS_2"/>
    <property type="match status" value="11"/>
</dbReference>
<gene>
    <name evidence="6" type="ORF">H6G03_24945</name>
</gene>
<reference evidence="6" key="2">
    <citation type="submission" date="2020-08" db="EMBL/GenBank/DDBJ databases">
        <authorList>
            <person name="Chen M."/>
            <person name="Teng W."/>
            <person name="Zhao L."/>
            <person name="Hu C."/>
            <person name="Zhou Y."/>
            <person name="Han B."/>
            <person name="Song L."/>
            <person name="Shu W."/>
        </authorList>
    </citation>
    <scope>NUCLEOTIDE SEQUENCE</scope>
    <source>
        <strain evidence="6">FACHB-1375</strain>
    </source>
</reference>
<dbReference type="InterPro" id="IPR029030">
    <property type="entry name" value="Caspase-like_dom_sf"/>
</dbReference>
<protein>
    <submittedName>
        <fullName evidence="6">Caspase family protein</fullName>
    </submittedName>
</protein>
<sequence>MNREALVVGINRYPMLKDKPTSKPRHLMKSAADAEAIAQFLETYGNFRVQRLPAINIEGSWQVDSDPAPRNLIQAQDLKKAIANLFNPPSSSIPDTALLFFAGHGLRSHEGGVTEGFLGTSEANPLRGKWGLSLQWLRQLLQESPVRQQIVWLDCCHSGELLNFAEADPGSRGKARDRCLIAASRDFEVAYEEVGGEHGILTSALLQGLKPENHAESWVTNYSLVDFINKQLATSRQRPIFHNSGGEIILTGEKEKIERAVLMAGVCPYKGLQAFDFNDEDAKYFKGRTALTDLLLDKVRESNFLAVMGASGSGKSSVVKAGLLYQLKLGQRLSGSETWPILIVRPGEHPLKSLARVFVEENLTPPTPLPYEGTEENDTPLLVGSGSSQLEKAEELIAAGAVGLRELVKAKLSKTSETRFFQKTGFLTQKTGFLNQRVVLVIDQFEECFTLCGDIEERQKFFECILGAIKQTDTQLCLVITMRADFFGKCAEQEYAGLSRLIQDSQVTVTPMNREEMEEAITEPAIMVGLEMQRELVEQMLQDVEKSPGMLPLLQYTLTELWQRRQVNRLTLAEYTKLGGVKGTLQNRADEVYQKLSQEEQLTTKRIFLELTQLGEGTEDTRRQIFKSDLVSEKNPQVLVDAVLNQLTDARLLVTSELAARGEAKKTETVVDVAHEALIRYWPLLRNWVNENRDAIRIERKIEAEAEDWERKKKPKDDLLVGSKLVEAENYLKDYAELGLLSSLGKEFIEKSIRRRRNNRRRNVGIVAVFVGAMSAAAVGSTILWFNAEKETVVATLGEKAATVKNLLDVNPVNGLVLAIGATGESKDKLPEVLPSVQSSLLSAIQVPQERNLFKGHENRVTSVAFSRDGKYIVSGSFDKTVRLWDIKGNLIGQPFKGHQDRVTSVAFSRDGKYIVSGSFDKTVRLWDIKGNLIGQPFKGHQDVVYSVAFSPDGKYIVSGSADKTVRLWDIKGNPIGQPFIGHQNYVNSVAFSPDGKYIVSGSLDNTVRLWDIKGNLISQPFVGHQQFVTSVAFSPDGKSIVSGSADKTVRLWDIKGQPFVGHQSAVYSVAFSPDGKYIVSGSDDKTVRLWDIKGKPIAQPFVGHQGIVNSVAFSPDGKYIVFGGEDKTVRLWDIKGNPIGQPFVGHQNYVYSVAFSPDGKYIVSGSWDNTVRLWDIKGNLIGQPFQGHQNYVTSVAFSPDGKSIVSGSLDNTVRLWDIKGNLISQPFVGHQSYVNSVAFSPDGKSIVSGSDDKTVRLWEIKGKPIGQPIGQPFVGHQDGVSSVAFSPDGKYIVSGSRDNTVRLWQAGDWQTWLSVGCDRLREHPVLVHPENEDQKSAAQTCRKYVWKEADASK</sequence>
<feature type="repeat" description="WD" evidence="3">
    <location>
        <begin position="896"/>
        <end position="930"/>
    </location>
</feature>
<evidence type="ECO:0000313" key="6">
    <source>
        <dbReference type="EMBL" id="MBD2184276.1"/>
    </source>
</evidence>
<evidence type="ECO:0000256" key="3">
    <source>
        <dbReference type="PROSITE-ProRule" id="PRU00221"/>
    </source>
</evidence>
<feature type="repeat" description="WD" evidence="3">
    <location>
        <begin position="1060"/>
        <end position="1094"/>
    </location>
</feature>
<dbReference type="Pfam" id="PF20703">
    <property type="entry name" value="nSTAND1"/>
    <property type="match status" value="1"/>
</dbReference>
<dbReference type="SUPFAM" id="SSF52129">
    <property type="entry name" value="Caspase-like"/>
    <property type="match status" value="1"/>
</dbReference>
<dbReference type="InterPro" id="IPR020472">
    <property type="entry name" value="WD40_PAC1"/>
</dbReference>
<evidence type="ECO:0000259" key="5">
    <source>
        <dbReference type="Pfam" id="PF20703"/>
    </source>
</evidence>
<dbReference type="Pfam" id="PF00400">
    <property type="entry name" value="WD40"/>
    <property type="match status" value="11"/>
</dbReference>
<feature type="repeat" description="WD" evidence="3">
    <location>
        <begin position="1022"/>
        <end position="1056"/>
    </location>
</feature>
<dbReference type="CDD" id="cd00200">
    <property type="entry name" value="WD40"/>
    <property type="match status" value="2"/>
</dbReference>
<proteinExistence type="predicted"/>
<dbReference type="SUPFAM" id="SSF50978">
    <property type="entry name" value="WD40 repeat-like"/>
    <property type="match status" value="2"/>
</dbReference>
<dbReference type="PANTHER" id="PTHR22847">
    <property type="entry name" value="WD40 REPEAT PROTEIN"/>
    <property type="match status" value="1"/>
</dbReference>
<dbReference type="SMART" id="SM00320">
    <property type="entry name" value="WD40"/>
    <property type="match status" value="11"/>
</dbReference>